<gene>
    <name evidence="2" type="ORF">SAMN04515671_0522</name>
</gene>
<keyword evidence="1" id="KW-0812">Transmembrane</keyword>
<sequence>MLLAVWAAFCLGLAAVLHRRPAVLAILALTFWMFVPGVAGHLFTGRSEGSLSYQPATWLVLFACVVQMFRHPSTFFAELARRYVTYLALLFAILAAVVITRLGSQPAGSVLAVDQMLVPVLMFWLVGAGIAARPSELILLRNWIIGLAAVQAVLAILQYFAGSVIFYRSQFLTEYWFNPATWDRWMGTTDHPLVLSLVLCGAVPLIAGLRRSVVQISLLSLLAVATLITQSRTAAVLVPVGLIYVMIRSRAGASAKIVVGLSIALGSYLLVTSPIFAGLQSRLLDDTGSAAARTAAWTFFTDNWTQFLYFGDGITTSYRAARIGGLGTSLESAYLMYAVGVGIVVTTIYFGTQLVLVFRSLFARCVRGAFLAGVMMLIIPETFSSLGVETVSGPLLWMIMALVANPVADTLRPGPQHQVAAESAMVSS</sequence>
<evidence type="ECO:0000313" key="3">
    <source>
        <dbReference type="Proteomes" id="UP000198741"/>
    </source>
</evidence>
<evidence type="ECO:0000313" key="2">
    <source>
        <dbReference type="EMBL" id="SDO31271.1"/>
    </source>
</evidence>
<reference evidence="2 3" key="1">
    <citation type="submission" date="2016-10" db="EMBL/GenBank/DDBJ databases">
        <authorList>
            <person name="de Groot N.N."/>
        </authorList>
    </citation>
    <scope>NUCLEOTIDE SEQUENCE [LARGE SCALE GENOMIC DNA]</scope>
    <source>
        <strain evidence="3">P4-7,KCTC 19426,CECT 7604</strain>
    </source>
</reference>
<feature type="transmembrane region" description="Helical" evidence="1">
    <location>
        <begin position="110"/>
        <end position="131"/>
    </location>
</feature>
<feature type="transmembrane region" description="Helical" evidence="1">
    <location>
        <begin position="369"/>
        <end position="388"/>
    </location>
</feature>
<proteinExistence type="predicted"/>
<evidence type="ECO:0008006" key="4">
    <source>
        <dbReference type="Google" id="ProtNLM"/>
    </source>
</evidence>
<dbReference type="Proteomes" id="UP000198741">
    <property type="component" value="Chromosome I"/>
</dbReference>
<feature type="transmembrane region" description="Helical" evidence="1">
    <location>
        <begin position="143"/>
        <end position="167"/>
    </location>
</feature>
<protein>
    <recommendedName>
        <fullName evidence="4">O-antigen ligase like membrane protein</fullName>
    </recommendedName>
</protein>
<keyword evidence="1" id="KW-0472">Membrane</keyword>
<name>A0A1H0IJQ0_9ACTN</name>
<feature type="transmembrane region" description="Helical" evidence="1">
    <location>
        <begin position="193"/>
        <end position="210"/>
    </location>
</feature>
<feature type="transmembrane region" description="Helical" evidence="1">
    <location>
        <begin position="257"/>
        <end position="277"/>
    </location>
</feature>
<keyword evidence="3" id="KW-1185">Reference proteome</keyword>
<evidence type="ECO:0000256" key="1">
    <source>
        <dbReference type="SAM" id="Phobius"/>
    </source>
</evidence>
<feature type="transmembrane region" description="Helical" evidence="1">
    <location>
        <begin position="83"/>
        <end position="103"/>
    </location>
</feature>
<organism evidence="2 3">
    <name type="scientific">Nakamurella panacisegetis</name>
    <dbReference type="NCBI Taxonomy" id="1090615"/>
    <lineage>
        <taxon>Bacteria</taxon>
        <taxon>Bacillati</taxon>
        <taxon>Actinomycetota</taxon>
        <taxon>Actinomycetes</taxon>
        <taxon>Nakamurellales</taxon>
        <taxon>Nakamurellaceae</taxon>
        <taxon>Nakamurella</taxon>
    </lineage>
</organism>
<accession>A0A1H0IJQ0</accession>
<feature type="transmembrane region" description="Helical" evidence="1">
    <location>
        <begin position="334"/>
        <end position="357"/>
    </location>
</feature>
<feature type="transmembrane region" description="Helical" evidence="1">
    <location>
        <begin position="24"/>
        <end position="44"/>
    </location>
</feature>
<dbReference type="AlphaFoldDB" id="A0A1H0IJQ0"/>
<dbReference type="EMBL" id="LT629710">
    <property type="protein sequence ID" value="SDO31271.1"/>
    <property type="molecule type" value="Genomic_DNA"/>
</dbReference>
<keyword evidence="1" id="KW-1133">Transmembrane helix</keyword>
<feature type="transmembrane region" description="Helical" evidence="1">
    <location>
        <begin position="56"/>
        <end position="77"/>
    </location>
</feature>